<evidence type="ECO:0000256" key="1">
    <source>
        <dbReference type="SAM" id="MobiDB-lite"/>
    </source>
</evidence>
<proteinExistence type="predicted"/>
<evidence type="ECO:0000313" key="2">
    <source>
        <dbReference type="EMBL" id="KNC35223.1"/>
    </source>
</evidence>
<dbReference type="Proteomes" id="UP000054566">
    <property type="component" value="Unassembled WGS sequence"/>
</dbReference>
<name>A0A0L0CSC5_PLAFA</name>
<reference evidence="3" key="2">
    <citation type="submission" date="2015-07" db="EMBL/GenBank/DDBJ databases">
        <title>The genome sequence of Plasmodium falciparum RAJ116.</title>
        <authorList>
            <consortium name="The Broad Institute Genome Sequencing Platform"/>
            <person name="Volkman S.K."/>
            <person name="Neafsey D.E."/>
            <person name="Dash A.P."/>
            <person name="Chitnis C.E."/>
            <person name="Hartl D.L."/>
            <person name="Young S.K."/>
            <person name="Kodira C.D."/>
            <person name="Zeng Q."/>
            <person name="Koehrsen M."/>
            <person name="Godfrey P."/>
            <person name="Alvarado L."/>
            <person name="Berlin A."/>
            <person name="Borenstein D."/>
            <person name="Chen Z."/>
            <person name="Engels R."/>
            <person name="Freedman E."/>
            <person name="Gellesch M."/>
            <person name="Goldberg J."/>
            <person name="Griggs A."/>
            <person name="Gujja S."/>
            <person name="Heiman D."/>
            <person name="Hepburn T."/>
            <person name="Howarth C."/>
            <person name="Jen D."/>
            <person name="Larson L."/>
            <person name="Lewis B."/>
            <person name="Mehta T."/>
            <person name="Park D."/>
            <person name="Pearson M."/>
            <person name="Roberts A."/>
            <person name="Saif S."/>
            <person name="Shea T."/>
            <person name="Shenoy N."/>
            <person name="Sisk P."/>
            <person name="Stolte C."/>
            <person name="Sykes S."/>
            <person name="Walk T."/>
            <person name="White J."/>
            <person name="Yandava C."/>
            <person name="Wirth D.F."/>
            <person name="Nusbaum C."/>
            <person name="Birren B."/>
        </authorList>
    </citation>
    <scope>NUCLEOTIDE SEQUENCE [LARGE SCALE GENOMIC DNA]</scope>
    <source>
        <strain evidence="3">RAJ116</strain>
    </source>
</reference>
<dbReference type="OrthoDB" id="10258692at2759"/>
<reference evidence="3" key="1">
    <citation type="submission" date="2015-07" db="EMBL/GenBank/DDBJ databases">
        <title>Annotation of Plasmodium falciparum RAJ116.</title>
        <authorList>
            <consortium name="The Broad Institute Genome Sequencing Platform"/>
            <person name="Volkman S.K."/>
            <person name="Neafsey D.E."/>
            <person name="Dash A.P."/>
            <person name="Chitnis C.E."/>
            <person name="Hartl D.L."/>
            <person name="Young S.K."/>
            <person name="Zeng Q."/>
            <person name="Koehrsen M."/>
            <person name="Alvarado L."/>
            <person name="Berlin A."/>
            <person name="Borenstein D."/>
            <person name="Chapman S.B."/>
            <person name="Chen Z."/>
            <person name="Engels R."/>
            <person name="Freedman E."/>
            <person name="Gellesch M."/>
            <person name="Goldberg J."/>
            <person name="Griggs A."/>
            <person name="Gujja S."/>
            <person name="Heilman E.R."/>
            <person name="Heiman D.I."/>
            <person name="Howarth C."/>
            <person name="Jen D."/>
            <person name="Larson L."/>
            <person name="Mehta T."/>
            <person name="Neiman D."/>
            <person name="Park D."/>
            <person name="Pearson M."/>
            <person name="Roberts A."/>
            <person name="Saif S."/>
            <person name="Shea T."/>
            <person name="Shenoy N."/>
            <person name="Sisk P."/>
            <person name="Stolte C."/>
            <person name="Sykes S."/>
            <person name="Walk T."/>
            <person name="White J."/>
            <person name="Yandava C."/>
            <person name="Haas B."/>
            <person name="Henn M.R."/>
            <person name="Nusbaum C."/>
            <person name="Birren B."/>
        </authorList>
    </citation>
    <scope>NUCLEOTIDE SEQUENCE [LARGE SCALE GENOMIC DNA]</scope>
    <source>
        <strain evidence="3">RAJ116</strain>
    </source>
</reference>
<dbReference type="AlphaFoldDB" id="A0A0L0CSC5"/>
<sequence length="458" mass="54993">MKEYKNKKIYIKRKNRIHKKKRDFFFDVSFSFEGMKNNLIKREEVEVHYLTINKYIAFDHPNIFVPLPCGFKHNNKNLAYYTSCNDKKKNSDKNLLEEKKEKKKEYMNIKYTNLTGPCINWRRNCIFVNDIKKKKFLHLSEYYPYFYSLQNIKLSLFSLQRNVVYNNLNNILHVKQDEPLKDTYENINMNIVCKKEKCKNTKQCVEFYYLTKNFFSLKKLLLVISESKLKRNKKCGSNELHKKNTKEEMVNKLMRKIENNYVKTEFEDMNFMNSYFINIRNFFKNYFVKSYKNSHYKRKKGNSHNKHNKSNSYNNYDMNKSVILENMSDGYVIPKNYNFIISANRKLCFLIKNKDNFIYNGINSDIIEINYNNNDNQQNEYCTSNEQNNMINNNNNNDSNSNSNSNNCDHNNNEMKIFNLEKSGFVKNEMSLLDMKNNKGKKKKSDIYISNYSKNSPI</sequence>
<feature type="compositionally biased region" description="Low complexity" evidence="1">
    <location>
        <begin position="386"/>
        <end position="410"/>
    </location>
</feature>
<accession>A0A0L0CSC5</accession>
<protein>
    <submittedName>
        <fullName evidence="2">Uncharacterized protein</fullName>
    </submittedName>
</protein>
<dbReference type="EMBL" id="GG663789">
    <property type="protein sequence ID" value="KNC35223.1"/>
    <property type="molecule type" value="Genomic_DNA"/>
</dbReference>
<organism evidence="2 3">
    <name type="scientific">Plasmodium falciparum RAJ116</name>
    <dbReference type="NCBI Taxonomy" id="580058"/>
    <lineage>
        <taxon>Eukaryota</taxon>
        <taxon>Sar</taxon>
        <taxon>Alveolata</taxon>
        <taxon>Apicomplexa</taxon>
        <taxon>Aconoidasida</taxon>
        <taxon>Haemosporida</taxon>
        <taxon>Plasmodiidae</taxon>
        <taxon>Plasmodium</taxon>
        <taxon>Plasmodium (Laverania)</taxon>
    </lineage>
</organism>
<gene>
    <name evidence="2" type="ORF">PFLG_00244</name>
</gene>
<evidence type="ECO:0000313" key="3">
    <source>
        <dbReference type="Proteomes" id="UP000054566"/>
    </source>
</evidence>
<feature type="region of interest" description="Disordered" evidence="1">
    <location>
        <begin position="386"/>
        <end position="412"/>
    </location>
</feature>